<dbReference type="EMBL" id="JBFOLK010000011">
    <property type="protein sequence ID" value="KAL2474641.1"/>
    <property type="molecule type" value="Genomic_DNA"/>
</dbReference>
<protein>
    <submittedName>
        <fullName evidence="1">Uncharacterized protein</fullName>
    </submittedName>
</protein>
<organism evidence="1 2">
    <name type="scientific">Abeliophyllum distichum</name>
    <dbReference type="NCBI Taxonomy" id="126358"/>
    <lineage>
        <taxon>Eukaryota</taxon>
        <taxon>Viridiplantae</taxon>
        <taxon>Streptophyta</taxon>
        <taxon>Embryophyta</taxon>
        <taxon>Tracheophyta</taxon>
        <taxon>Spermatophyta</taxon>
        <taxon>Magnoliopsida</taxon>
        <taxon>eudicotyledons</taxon>
        <taxon>Gunneridae</taxon>
        <taxon>Pentapetalae</taxon>
        <taxon>asterids</taxon>
        <taxon>lamiids</taxon>
        <taxon>Lamiales</taxon>
        <taxon>Oleaceae</taxon>
        <taxon>Forsythieae</taxon>
        <taxon>Abeliophyllum</taxon>
    </lineage>
</organism>
<evidence type="ECO:0000313" key="2">
    <source>
        <dbReference type="Proteomes" id="UP001604336"/>
    </source>
</evidence>
<evidence type="ECO:0000313" key="1">
    <source>
        <dbReference type="EMBL" id="KAL2474641.1"/>
    </source>
</evidence>
<dbReference type="Proteomes" id="UP001604336">
    <property type="component" value="Unassembled WGS sequence"/>
</dbReference>
<proteinExistence type="predicted"/>
<comment type="caution">
    <text evidence="1">The sequence shown here is derived from an EMBL/GenBank/DDBJ whole genome shotgun (WGS) entry which is preliminary data.</text>
</comment>
<dbReference type="AlphaFoldDB" id="A0ABD1QIJ6"/>
<sequence>MASYLRKVQDLAPNFESFELIQISRTDNYSVNALLKLGSSKDSDLIGCIPVEIISKPSMEQDDNVLTIESAESWDGVIYKKGYSSSLLWCVGTDEANTKGPCL</sequence>
<reference evidence="2" key="1">
    <citation type="submission" date="2024-07" db="EMBL/GenBank/DDBJ databases">
        <title>Two chromosome-level genome assemblies of Korean endemic species Abeliophyllum distichum and Forsythia ovata (Oleaceae).</title>
        <authorList>
            <person name="Jang H."/>
        </authorList>
    </citation>
    <scope>NUCLEOTIDE SEQUENCE [LARGE SCALE GENOMIC DNA]</scope>
</reference>
<gene>
    <name evidence="1" type="ORF">Adt_35377</name>
</gene>
<keyword evidence="2" id="KW-1185">Reference proteome</keyword>
<accession>A0ABD1QIJ6</accession>
<name>A0ABD1QIJ6_9LAMI</name>